<protein>
    <submittedName>
        <fullName evidence="2">Exodeoxyribonuclease VIII</fullName>
    </submittedName>
</protein>
<dbReference type="InterPro" id="IPR024432">
    <property type="entry name" value="Put_RecE_PDDEXK-like_dom"/>
</dbReference>
<dbReference type="Pfam" id="PF12684">
    <property type="entry name" value="DUF3799"/>
    <property type="match status" value="1"/>
</dbReference>
<evidence type="ECO:0000313" key="3">
    <source>
        <dbReference type="Proteomes" id="UP000671940"/>
    </source>
</evidence>
<proteinExistence type="predicted"/>
<feature type="domain" description="Putative exodeoxyribonuclease 8 PDDEXK-like" evidence="1">
    <location>
        <begin position="202"/>
        <end position="401"/>
    </location>
</feature>
<gene>
    <name evidence="2" type="ORF">XccvBFoX3_gp38c</name>
</gene>
<evidence type="ECO:0000313" key="2">
    <source>
        <dbReference type="EMBL" id="QJB21938.1"/>
    </source>
</evidence>
<dbReference type="InterPro" id="IPR011604">
    <property type="entry name" value="PDDEXK-like_dom_sf"/>
</dbReference>
<dbReference type="Gene3D" id="3.90.320.10">
    <property type="match status" value="1"/>
</dbReference>
<keyword evidence="3" id="KW-1185">Reference proteome</keyword>
<dbReference type="Proteomes" id="UP000671940">
    <property type="component" value="Segment"/>
</dbReference>
<sequence>MDPGIYRGIPNDQYHHGVGISKSGLDLVRKSPAHYRAVVTAANDNERKSTPAQAIGTALHMIVLEPELFAKTYTLALQRSDVPEAIDDREQLVAMVQELNAGRLPKLPTTGAKAEIVSRIVAAYGEHAGQGAEFHAHTPDELAAMKGAELSAILKGLNDLRPGLLPISGSRHDLAEILRANGKPVTLWSDVQAEWLANNGHRQVLTAEQFEQLRNMRDAIEAHPAASKLLKAAGEAELSAYWMQPITDPLTGEVIGEELCRVRPDYLRLDGIVVDLKTTEDAGEEEFQRSIAKWAYHVQDDYYLRGISKARAHGAFEYNALTGELTPIDFDLQEPRAFVFIAVEKSARVVDGQAMGVGVYRLDDESRALGRQQWKTDLARYAECKNTGEWPGYSPKIRQIKLPAWQFTRAAAQVPSD</sequence>
<dbReference type="EMBL" id="MT161383">
    <property type="protein sequence ID" value="QJB21938.1"/>
    <property type="molecule type" value="Genomic_DNA"/>
</dbReference>
<organism evidence="2 3">
    <name type="scientific">Xanthomonas phage FoX3</name>
    <dbReference type="NCBI Taxonomy" id="2723899"/>
    <lineage>
        <taxon>Viruses</taxon>
        <taxon>Duplodnaviria</taxon>
        <taxon>Heunggongvirae</taxon>
        <taxon>Uroviricota</taxon>
        <taxon>Caudoviricetes</taxon>
        <taxon>Foxunavirus</taxon>
        <taxon>Foxunavirus fox3</taxon>
    </lineage>
</organism>
<accession>A0A858NPF6</accession>
<name>A0A858NPF6_9CAUD</name>
<reference evidence="2" key="1">
    <citation type="submission" date="2020-03" db="EMBL/GenBank/DDBJ databases">
        <title>Development of an integrated pest management strategy to control Xanthomonas campestris pv. campestris using bacteriophages.</title>
        <authorList>
            <person name="Holtappels D."/>
            <person name="Lavigne R."/>
            <person name="Wagemans J."/>
        </authorList>
    </citation>
    <scope>NUCLEOTIDE SEQUENCE</scope>
</reference>
<evidence type="ECO:0000259" key="1">
    <source>
        <dbReference type="Pfam" id="PF12684"/>
    </source>
</evidence>